<evidence type="ECO:0000256" key="12">
    <source>
        <dbReference type="SAM" id="MobiDB-lite"/>
    </source>
</evidence>
<feature type="domain" description="RCK N-terminal" evidence="14">
    <location>
        <begin position="838"/>
        <end position="976"/>
    </location>
</feature>
<feature type="domain" description="RCK N-terminal" evidence="14">
    <location>
        <begin position="380"/>
        <end position="516"/>
    </location>
</feature>
<dbReference type="PANTHER" id="PTHR10027:SF10">
    <property type="entry name" value="SLOWPOKE 2, ISOFORM D"/>
    <property type="match status" value="1"/>
</dbReference>
<dbReference type="HOGENOM" id="CLU_003370_0_0_1"/>
<comment type="catalytic activity">
    <reaction evidence="11">
        <text>K(+)(in) = K(+)(out)</text>
        <dbReference type="Rhea" id="RHEA:29463"/>
        <dbReference type="ChEBI" id="CHEBI:29103"/>
    </reaction>
</comment>
<dbReference type="FunFam" id="1.10.287.70:FF:000058">
    <property type="entry name" value="Potassium sodium-activated channel subfamily T member 2"/>
    <property type="match status" value="1"/>
</dbReference>
<feature type="transmembrane region" description="Helical" evidence="13">
    <location>
        <begin position="173"/>
        <end position="195"/>
    </location>
</feature>
<keyword evidence="10 15" id="KW-0407">Ion channel</keyword>
<keyword evidence="3" id="KW-0633">Potassium transport</keyword>
<feature type="region of interest" description="Disordered" evidence="12">
    <location>
        <begin position="1083"/>
        <end position="1105"/>
    </location>
</feature>
<evidence type="ECO:0000256" key="7">
    <source>
        <dbReference type="ARBA" id="ARBA00022989"/>
    </source>
</evidence>
<name>K1R4K9_MAGGI</name>
<feature type="transmembrane region" description="Helical" evidence="13">
    <location>
        <begin position="278"/>
        <end position="296"/>
    </location>
</feature>
<evidence type="ECO:0000256" key="1">
    <source>
        <dbReference type="ARBA" id="ARBA00004651"/>
    </source>
</evidence>
<dbReference type="Pfam" id="PF07885">
    <property type="entry name" value="Ion_trans_2"/>
    <property type="match status" value="1"/>
</dbReference>
<evidence type="ECO:0000256" key="2">
    <source>
        <dbReference type="ARBA" id="ARBA00022448"/>
    </source>
</evidence>
<accession>K1R4K9</accession>
<keyword evidence="6" id="KW-0630">Potassium</keyword>
<keyword evidence="8" id="KW-0406">Ion transport</keyword>
<dbReference type="InterPro" id="IPR003929">
    <property type="entry name" value="K_chnl_BK_asu"/>
</dbReference>
<dbReference type="GO" id="GO:0005228">
    <property type="term" value="F:intracellular sodium-activated potassium channel activity"/>
    <property type="evidence" value="ECO:0007669"/>
    <property type="project" value="TreeGrafter"/>
</dbReference>
<gene>
    <name evidence="15" type="ORF">CGI_10020581</name>
</gene>
<feature type="compositionally biased region" description="Polar residues" evidence="12">
    <location>
        <begin position="1282"/>
        <end position="1304"/>
    </location>
</feature>
<reference evidence="15" key="1">
    <citation type="journal article" date="2012" name="Nature">
        <title>The oyster genome reveals stress adaptation and complexity of shell formation.</title>
        <authorList>
            <person name="Zhang G."/>
            <person name="Fang X."/>
            <person name="Guo X."/>
            <person name="Li L."/>
            <person name="Luo R."/>
            <person name="Xu F."/>
            <person name="Yang P."/>
            <person name="Zhang L."/>
            <person name="Wang X."/>
            <person name="Qi H."/>
            <person name="Xiong Z."/>
            <person name="Que H."/>
            <person name="Xie Y."/>
            <person name="Holland P.W."/>
            <person name="Paps J."/>
            <person name="Zhu Y."/>
            <person name="Wu F."/>
            <person name="Chen Y."/>
            <person name="Wang J."/>
            <person name="Peng C."/>
            <person name="Meng J."/>
            <person name="Yang L."/>
            <person name="Liu J."/>
            <person name="Wen B."/>
            <person name="Zhang N."/>
            <person name="Huang Z."/>
            <person name="Zhu Q."/>
            <person name="Feng Y."/>
            <person name="Mount A."/>
            <person name="Hedgecock D."/>
            <person name="Xu Z."/>
            <person name="Liu Y."/>
            <person name="Domazet-Loso T."/>
            <person name="Du Y."/>
            <person name="Sun X."/>
            <person name="Zhang S."/>
            <person name="Liu B."/>
            <person name="Cheng P."/>
            <person name="Jiang X."/>
            <person name="Li J."/>
            <person name="Fan D."/>
            <person name="Wang W."/>
            <person name="Fu W."/>
            <person name="Wang T."/>
            <person name="Wang B."/>
            <person name="Zhang J."/>
            <person name="Peng Z."/>
            <person name="Li Y."/>
            <person name="Li N."/>
            <person name="Wang J."/>
            <person name="Chen M."/>
            <person name="He Y."/>
            <person name="Tan F."/>
            <person name="Song X."/>
            <person name="Zheng Q."/>
            <person name="Huang R."/>
            <person name="Yang H."/>
            <person name="Du X."/>
            <person name="Chen L."/>
            <person name="Yang M."/>
            <person name="Gaffney P.M."/>
            <person name="Wang S."/>
            <person name="Luo L."/>
            <person name="She Z."/>
            <person name="Ming Y."/>
            <person name="Huang W."/>
            <person name="Zhang S."/>
            <person name="Huang B."/>
            <person name="Zhang Y."/>
            <person name="Qu T."/>
            <person name="Ni P."/>
            <person name="Miao G."/>
            <person name="Wang J."/>
            <person name="Wang Q."/>
            <person name="Steinberg C.E."/>
            <person name="Wang H."/>
            <person name="Li N."/>
            <person name="Qian L."/>
            <person name="Zhang G."/>
            <person name="Li Y."/>
            <person name="Yang H."/>
            <person name="Liu X."/>
            <person name="Wang J."/>
            <person name="Yin Y."/>
            <person name="Wang J."/>
        </authorList>
    </citation>
    <scope>NUCLEOTIDE SEQUENCE [LARGE SCALE GENOMIC DNA]</scope>
    <source>
        <strain evidence="15">05x7-T-G4-1.051#20</strain>
    </source>
</reference>
<dbReference type="InterPro" id="IPR036291">
    <property type="entry name" value="NAD(P)-bd_dom_sf"/>
</dbReference>
<dbReference type="EMBL" id="JH816022">
    <property type="protein sequence ID" value="EKC40703.1"/>
    <property type="molecule type" value="Genomic_DNA"/>
</dbReference>
<feature type="region of interest" description="Disordered" evidence="12">
    <location>
        <begin position="1184"/>
        <end position="1225"/>
    </location>
</feature>
<dbReference type="SUPFAM" id="SSF81324">
    <property type="entry name" value="Voltage-gated potassium channels"/>
    <property type="match status" value="1"/>
</dbReference>
<dbReference type="Pfam" id="PF03493">
    <property type="entry name" value="BK_channel_a"/>
    <property type="match status" value="1"/>
</dbReference>
<keyword evidence="2" id="KW-0813">Transport</keyword>
<dbReference type="FunFam" id="3.40.50.720:FF:000034">
    <property type="entry name" value="Potassium channel subfamily T member 1"/>
    <property type="match status" value="1"/>
</dbReference>
<evidence type="ECO:0000256" key="6">
    <source>
        <dbReference type="ARBA" id="ARBA00022958"/>
    </source>
</evidence>
<feature type="region of interest" description="Disordered" evidence="12">
    <location>
        <begin position="1282"/>
        <end position="1305"/>
    </location>
</feature>
<dbReference type="Gene3D" id="3.40.50.720">
    <property type="entry name" value="NAD(P)-binding Rossmann-like Domain"/>
    <property type="match status" value="2"/>
</dbReference>
<evidence type="ECO:0000256" key="5">
    <source>
        <dbReference type="ARBA" id="ARBA00022826"/>
    </source>
</evidence>
<evidence type="ECO:0000256" key="3">
    <source>
        <dbReference type="ARBA" id="ARBA00022538"/>
    </source>
</evidence>
<feature type="compositionally biased region" description="Basic and acidic residues" evidence="12">
    <location>
        <begin position="1083"/>
        <end position="1098"/>
    </location>
</feature>
<dbReference type="InterPro" id="IPR047871">
    <property type="entry name" value="K_chnl_Slo-like"/>
</dbReference>
<dbReference type="PROSITE" id="PS51201">
    <property type="entry name" value="RCK_N"/>
    <property type="match status" value="2"/>
</dbReference>
<feature type="compositionally biased region" description="Basic residues" evidence="12">
    <location>
        <begin position="1186"/>
        <end position="1195"/>
    </location>
</feature>
<evidence type="ECO:0000256" key="11">
    <source>
        <dbReference type="ARBA" id="ARBA00034430"/>
    </source>
</evidence>
<evidence type="ECO:0000256" key="10">
    <source>
        <dbReference type="ARBA" id="ARBA00023303"/>
    </source>
</evidence>
<dbReference type="GO" id="GO:0005886">
    <property type="term" value="C:plasma membrane"/>
    <property type="evidence" value="ECO:0007669"/>
    <property type="project" value="UniProtKB-SubCell"/>
</dbReference>
<dbReference type="Pfam" id="PF22614">
    <property type="entry name" value="Slo-like_RCK"/>
    <property type="match status" value="2"/>
</dbReference>
<proteinExistence type="predicted"/>
<dbReference type="PANTHER" id="PTHR10027">
    <property type="entry name" value="CALCIUM-ACTIVATED POTASSIUM CHANNEL ALPHA CHAIN"/>
    <property type="match status" value="1"/>
</dbReference>
<evidence type="ECO:0000313" key="15">
    <source>
        <dbReference type="EMBL" id="EKC40703.1"/>
    </source>
</evidence>
<evidence type="ECO:0000259" key="14">
    <source>
        <dbReference type="PROSITE" id="PS51201"/>
    </source>
</evidence>
<evidence type="ECO:0000256" key="8">
    <source>
        <dbReference type="ARBA" id="ARBA00023065"/>
    </source>
</evidence>
<dbReference type="GO" id="GO:0015271">
    <property type="term" value="F:outward rectifier potassium channel activity"/>
    <property type="evidence" value="ECO:0007669"/>
    <property type="project" value="TreeGrafter"/>
</dbReference>
<evidence type="ECO:0000256" key="9">
    <source>
        <dbReference type="ARBA" id="ARBA00023136"/>
    </source>
</evidence>
<dbReference type="InterPro" id="IPR013099">
    <property type="entry name" value="K_chnl_dom"/>
</dbReference>
<dbReference type="InterPro" id="IPR003148">
    <property type="entry name" value="RCK_N"/>
</dbReference>
<protein>
    <submittedName>
        <fullName evidence="15">Potassium channel subfamily T member 2</fullName>
    </submittedName>
</protein>
<comment type="subcellular location">
    <subcellularLocation>
        <location evidence="1">Cell membrane</location>
        <topology evidence="1">Multi-pass membrane protein</topology>
    </subcellularLocation>
</comment>
<feature type="compositionally biased region" description="Polar residues" evidence="12">
    <location>
        <begin position="1199"/>
        <end position="1208"/>
    </location>
</feature>
<keyword evidence="4 13" id="KW-0812">Transmembrane</keyword>
<feature type="transmembrane region" description="Helical" evidence="13">
    <location>
        <begin position="207"/>
        <end position="226"/>
    </location>
</feature>
<dbReference type="InParanoid" id="K1R4K9"/>
<keyword evidence="5" id="KW-0631">Potassium channel</keyword>
<evidence type="ECO:0000256" key="13">
    <source>
        <dbReference type="SAM" id="Phobius"/>
    </source>
</evidence>
<dbReference type="SUPFAM" id="SSF51735">
    <property type="entry name" value="NAD(P)-binding Rossmann-fold domains"/>
    <property type="match status" value="1"/>
</dbReference>
<feature type="transmembrane region" description="Helical" evidence="13">
    <location>
        <begin position="333"/>
        <end position="351"/>
    </location>
</feature>
<dbReference type="Gene3D" id="1.10.287.70">
    <property type="match status" value="1"/>
</dbReference>
<organism evidence="15">
    <name type="scientific">Magallana gigas</name>
    <name type="common">Pacific oyster</name>
    <name type="synonym">Crassostrea gigas</name>
    <dbReference type="NCBI Taxonomy" id="29159"/>
    <lineage>
        <taxon>Eukaryota</taxon>
        <taxon>Metazoa</taxon>
        <taxon>Spiralia</taxon>
        <taxon>Lophotrochozoa</taxon>
        <taxon>Mollusca</taxon>
        <taxon>Bivalvia</taxon>
        <taxon>Autobranchia</taxon>
        <taxon>Pteriomorphia</taxon>
        <taxon>Ostreida</taxon>
        <taxon>Ostreoidea</taxon>
        <taxon>Ostreidae</taxon>
        <taxon>Magallana</taxon>
    </lineage>
</organism>
<keyword evidence="9 13" id="KW-0472">Membrane</keyword>
<keyword evidence="7 13" id="KW-1133">Transmembrane helix</keyword>
<dbReference type="FunFam" id="3.40.50.720:FF:000011">
    <property type="entry name" value="Potassium channel subfamily T member 1"/>
    <property type="match status" value="1"/>
</dbReference>
<evidence type="ECO:0000256" key="4">
    <source>
        <dbReference type="ARBA" id="ARBA00022692"/>
    </source>
</evidence>
<sequence>MCACAWPYLLKRHHRMAAEPHVCDGIDLKWMYASDSEEEDDWSSNSPVVLTQELSLKGKIRRILFRNARTNIHLCPEISTMGATSFTVRQSCYFALTGLGSTLFDIIVKLTLCVLYITRIQFDEVELYACGGSPCGENNTYQIYPDNNDDGMIFSSAEINWQVLLWVHRPEPIWIIEVILAIFTFSKALLFIFISKLGKVELMTKPAFILEVICSFPLIVTVPAFFSQLTYPMLLRNLYVPTFLNCWLAKRAMERLFNDLHLTKQRFQTISVTMSQQLLILGATLVSLIFTTVCGIQHIQRASTEKSLTLFESFYFTIVTFSTVGYGDISPDIWLGQLFMVLMICIAFAFIPRQIEGIGSIWVERKKSGGEYNSRQARKNHHVVVCAQNLTGDAIMDFLTEFFSCPKHEEYTVILLSSDELNSSMHMILKDPKWANRVIYMRGSALKAADLNRCRMNEADACFILAPENCTNKDREDHNTIMRSWAVKDFCPDTNQFIQLFQTENKIHVKFAEHVVCEDEFAYALLANNCLYPGLSTLVSLLVHTSTGYEGEMASEPWMQLYGRHSGNEVYHIQLAKSIFFSQYEGKTFSTASAEVHSKFGLSLIAIMETDLDKVKDQEKDHKLILNPGPSYILKNSDYCFYLSKVKEEHTRIVPEKASKMEERNNKKQQQREKNYEKIASELQRFLENNHLELDSTPAGEESVFNTITSQMGIDFSSTLQGTFRSPVETPDILNGGMGGGKRDTTEHHNVLLMYNEMASEETAPKYLSVNTAKCEPQARFVTGTPPIFLTGCRKTLCHLVKNPRHQCCLKWGEDCSHVNYKNARDDRWQNHLIILSADKICVGVYNFIVPLRSKFLSIKSLSPIILMLEEEPPVMFMDSLAHFPMVYWMKGNIKNVDDLLKAGINKASHLVIVNRSSNQAREVVLTDADTIVTVQSIFKLFPSINILTEISQTSNIKFMQFQPHDEYSKKIARLEKKLRDDMRSSLVHIFRLPFAAGQVFSCSMLDTLLYQTCSKGYLIKFVRLLLGIDAEENSGHLSSIKVKRDILKKYRTYGDLYIGLCKVTGEVPIAIYRTERRRMVMEEDEEEHHPLPKEHNKSAPRPNKKSSFNIKQFFERAVPNDLSDFVRSRMTSMAIDPSGYSCDEELCNKPLSFIIINPHPQCRLKKGDIVYVLQPSAMFAIPSRVQHKHHKRRRSWSEGINNRTQPDTPARSRTHSIDIPSGRNVSFKFPGEEEEEDVVPTMDVGVEVKMDAEPLDEIDTTLPKASTAKIRGNPPIFNFTFPDSDNESTTGETKTTNASNNNDIALKDFPFGAPQDPTVQAMKDPPKIVITRTPTKTFLTERVPEV</sequence>